<keyword evidence="4 6" id="KW-0807">Transducer</keyword>
<feature type="transmembrane region" description="Helical" evidence="7">
    <location>
        <begin position="12"/>
        <end position="33"/>
    </location>
</feature>
<dbReference type="EMBL" id="LS483476">
    <property type="protein sequence ID" value="SQI52910.1"/>
    <property type="molecule type" value="Genomic_DNA"/>
</dbReference>
<dbReference type="AlphaFoldDB" id="A0A2X4W5N2"/>
<dbReference type="GO" id="GO:0007165">
    <property type="term" value="P:signal transduction"/>
    <property type="evidence" value="ECO:0007669"/>
    <property type="project" value="UniProtKB-KW"/>
</dbReference>
<dbReference type="SUPFAM" id="SSF58104">
    <property type="entry name" value="Methyl-accepting chemotaxis protein (MCP) signaling domain"/>
    <property type="match status" value="1"/>
</dbReference>
<reference evidence="10 11" key="1">
    <citation type="submission" date="2018-06" db="EMBL/GenBank/DDBJ databases">
        <authorList>
            <consortium name="Pathogen Informatics"/>
            <person name="Doyle S."/>
        </authorList>
    </citation>
    <scope>NUCLEOTIDE SEQUENCE [LARGE SCALE GENOMIC DNA]</scope>
    <source>
        <strain evidence="10 11">NCTC4824</strain>
    </source>
</reference>
<dbReference type="Gene3D" id="3.30.450.20">
    <property type="entry name" value="PAS domain"/>
    <property type="match status" value="2"/>
</dbReference>
<dbReference type="KEGG" id="blen:NCTC4824_00571"/>
<dbReference type="Pfam" id="PF22673">
    <property type="entry name" value="MCP-like_PDC_1"/>
    <property type="match status" value="1"/>
</dbReference>
<evidence type="ECO:0000256" key="7">
    <source>
        <dbReference type="SAM" id="Phobius"/>
    </source>
</evidence>
<dbReference type="InterPro" id="IPR003660">
    <property type="entry name" value="HAMP_dom"/>
</dbReference>
<keyword evidence="7" id="KW-1133">Transmembrane helix</keyword>
<evidence type="ECO:0000256" key="4">
    <source>
        <dbReference type="ARBA" id="ARBA00023224"/>
    </source>
</evidence>
<organism evidence="10 11">
    <name type="scientific">Lederbergia lenta</name>
    <name type="common">Bacillus lentus</name>
    <dbReference type="NCBI Taxonomy" id="1467"/>
    <lineage>
        <taxon>Bacteria</taxon>
        <taxon>Bacillati</taxon>
        <taxon>Bacillota</taxon>
        <taxon>Bacilli</taxon>
        <taxon>Bacillales</taxon>
        <taxon>Bacillaceae</taxon>
        <taxon>Lederbergia</taxon>
    </lineage>
</organism>
<comment type="subcellular location">
    <subcellularLocation>
        <location evidence="1">Cell membrane</location>
    </subcellularLocation>
</comment>
<evidence type="ECO:0000256" key="6">
    <source>
        <dbReference type="PROSITE-ProRule" id="PRU00284"/>
    </source>
</evidence>
<dbReference type="SMART" id="SM00283">
    <property type="entry name" value="MA"/>
    <property type="match status" value="1"/>
</dbReference>
<dbReference type="InterPro" id="IPR004089">
    <property type="entry name" value="MCPsignal_dom"/>
</dbReference>
<dbReference type="RefSeq" id="WP_066142708.1">
    <property type="nucleotide sequence ID" value="NZ_CBCSGM010000002.1"/>
</dbReference>
<name>A0A2X4W5N2_LEDLE</name>
<keyword evidence="3 7" id="KW-0472">Membrane</keyword>
<dbReference type="CDD" id="cd06225">
    <property type="entry name" value="HAMP"/>
    <property type="match status" value="1"/>
</dbReference>
<evidence type="ECO:0000313" key="10">
    <source>
        <dbReference type="EMBL" id="SQI52910.1"/>
    </source>
</evidence>
<accession>A0A2X4W5N2</accession>
<dbReference type="PANTHER" id="PTHR32089:SF112">
    <property type="entry name" value="LYSOZYME-LIKE PROTEIN-RELATED"/>
    <property type="match status" value="1"/>
</dbReference>
<dbReference type="SMART" id="SM00304">
    <property type="entry name" value="HAMP"/>
    <property type="match status" value="1"/>
</dbReference>
<sequence length="699" mass="76892">MKSKSIARKLSMLIIGLFLVLFAIYSIVTSVILHGKSVDDAENLANEHAKLNAAKVKERFEETNETLQTSKHVFESLRNEGKMTAQSVLTFVQNNLEENKHITGMAVVLEKDSIPVESNIDKNLIDTQKRFIPYLHKEGEKVVVSGVTGYSGDEAEDWFTIPEKENRAVLTEPYEYVVGEDTIYMSTLSIPLHSKDGQFIGVMTADFSIDFVNELVKENAPESGYAGFITNKGVVVANSVNDKLIGTNMEDTVDWKNIKKELDNNQVSNFYIDSKQLQEKAFNSIAPVHVEGIDEVWSLQTVVPKSFILTTFNKILIVTIISAIAMIILMSAVSYWFIHKQLNPLLFLKKAIETAAAGDLTTKVDNKHIRNDEIGAVTVAFNQMLEQTNDVMNTVMRSSKQLNQSSNEVYGIFEEISASSEEVAIAVDEIAQGATHQSEDTENTNDQMIQLSTQIDALSTLSKGISQLSNATSESTKQGMQQVSQLRNNNESTNILNENIQKQIQLLSSKISAIDSITTSIQNITSQTNLLALNASIEAARAGEHGKGFAVVADEVKKLAAQSSHETDVIQATVQEILQESQETVSIIEKNMELMELNNQSVSDTETSFKHQAGLASQLGNSISELSAKLADMINSKEEAILSIQNISAISEETAASAEQVSASAAEQQNEMARATSSTEQMKNIAGELQEVVNRFTIE</sequence>
<evidence type="ECO:0000313" key="11">
    <source>
        <dbReference type="Proteomes" id="UP000249134"/>
    </source>
</evidence>
<dbReference type="Gene3D" id="1.10.287.950">
    <property type="entry name" value="Methyl-accepting chemotaxis protein"/>
    <property type="match status" value="1"/>
</dbReference>
<evidence type="ECO:0000256" key="1">
    <source>
        <dbReference type="ARBA" id="ARBA00004236"/>
    </source>
</evidence>
<dbReference type="Pfam" id="PF00672">
    <property type="entry name" value="HAMP"/>
    <property type="match status" value="1"/>
</dbReference>
<evidence type="ECO:0000259" key="9">
    <source>
        <dbReference type="PROSITE" id="PS50885"/>
    </source>
</evidence>
<keyword evidence="7" id="KW-0812">Transmembrane</keyword>
<keyword evidence="2" id="KW-1003">Cell membrane</keyword>
<evidence type="ECO:0000256" key="3">
    <source>
        <dbReference type="ARBA" id="ARBA00023136"/>
    </source>
</evidence>
<dbReference type="PROSITE" id="PS50885">
    <property type="entry name" value="HAMP"/>
    <property type="match status" value="1"/>
</dbReference>
<feature type="domain" description="Methyl-accepting transducer" evidence="8">
    <location>
        <begin position="412"/>
        <end position="669"/>
    </location>
</feature>
<feature type="transmembrane region" description="Helical" evidence="7">
    <location>
        <begin position="315"/>
        <end position="338"/>
    </location>
</feature>
<keyword evidence="11" id="KW-1185">Reference proteome</keyword>
<feature type="domain" description="HAMP" evidence="9">
    <location>
        <begin position="339"/>
        <end position="393"/>
    </location>
</feature>
<dbReference type="PROSITE" id="PS50111">
    <property type="entry name" value="CHEMOTAXIS_TRANSDUC_2"/>
    <property type="match status" value="1"/>
</dbReference>
<evidence type="ECO:0000259" key="8">
    <source>
        <dbReference type="PROSITE" id="PS50111"/>
    </source>
</evidence>
<dbReference type="GO" id="GO:0005886">
    <property type="term" value="C:plasma membrane"/>
    <property type="evidence" value="ECO:0007669"/>
    <property type="project" value="UniProtKB-SubCell"/>
</dbReference>
<gene>
    <name evidence="10" type="primary">mcpC_1</name>
    <name evidence="10" type="ORF">NCTC4824_00571</name>
</gene>
<comment type="similarity">
    <text evidence="5">Belongs to the methyl-accepting chemotaxis (MCP) protein family.</text>
</comment>
<dbReference type="CDD" id="cd12913">
    <property type="entry name" value="PDC1_MCP_like"/>
    <property type="match status" value="1"/>
</dbReference>
<evidence type="ECO:0000256" key="5">
    <source>
        <dbReference type="ARBA" id="ARBA00029447"/>
    </source>
</evidence>
<dbReference type="Gene3D" id="6.10.340.10">
    <property type="match status" value="1"/>
</dbReference>
<evidence type="ECO:0000256" key="2">
    <source>
        <dbReference type="ARBA" id="ARBA00022475"/>
    </source>
</evidence>
<protein>
    <submittedName>
        <fullName evidence="10">Methyl-accepting chemotaxis sensory transducer with Cache sensor</fullName>
    </submittedName>
</protein>
<dbReference type="PANTHER" id="PTHR32089">
    <property type="entry name" value="METHYL-ACCEPTING CHEMOTAXIS PROTEIN MCPB"/>
    <property type="match status" value="1"/>
</dbReference>
<dbReference type="Pfam" id="PF00015">
    <property type="entry name" value="MCPsignal"/>
    <property type="match status" value="1"/>
</dbReference>
<dbReference type="STRING" id="1348624.GCA_001591545_02639"/>
<proteinExistence type="inferred from homology"/>
<dbReference type="Proteomes" id="UP000249134">
    <property type="component" value="Chromosome 1"/>
</dbReference>